<name>A0A6M8EZK9_9BACT</name>
<evidence type="ECO:0000256" key="4">
    <source>
        <dbReference type="ARBA" id="ARBA00022989"/>
    </source>
</evidence>
<dbReference type="InterPro" id="IPR029787">
    <property type="entry name" value="Nucleotide_cyclase"/>
</dbReference>
<keyword evidence="2" id="KW-0812">Transmembrane</keyword>
<dbReference type="GO" id="GO:0009190">
    <property type="term" value="P:cyclic nucleotide biosynthetic process"/>
    <property type="evidence" value="ECO:0007669"/>
    <property type="project" value="InterPro"/>
</dbReference>
<feature type="domain" description="Guanylate cyclase" evidence="8">
    <location>
        <begin position="219"/>
        <end position="350"/>
    </location>
</feature>
<keyword evidence="3" id="KW-0547">Nucleotide-binding</keyword>
<proteinExistence type="inferred from homology"/>
<evidence type="ECO:0000256" key="3">
    <source>
        <dbReference type="ARBA" id="ARBA00022741"/>
    </source>
</evidence>
<keyword evidence="10" id="KW-1185">Reference proteome</keyword>
<dbReference type="Proteomes" id="UP000503483">
    <property type="component" value="Chromosome"/>
</dbReference>
<dbReference type="InterPro" id="IPR018297">
    <property type="entry name" value="A/G_cyclase_CS"/>
</dbReference>
<dbReference type="Pfam" id="PF00211">
    <property type="entry name" value="Guanylate_cyc"/>
    <property type="match status" value="1"/>
</dbReference>
<organism evidence="9 10">
    <name type="scientific">Arcobacter acticola</name>
    <dbReference type="NCBI Taxonomy" id="1849015"/>
    <lineage>
        <taxon>Bacteria</taxon>
        <taxon>Pseudomonadati</taxon>
        <taxon>Campylobacterota</taxon>
        <taxon>Epsilonproteobacteria</taxon>
        <taxon>Campylobacterales</taxon>
        <taxon>Arcobacteraceae</taxon>
        <taxon>Arcobacter</taxon>
    </lineage>
</organism>
<dbReference type="GO" id="GO:0035556">
    <property type="term" value="P:intracellular signal transduction"/>
    <property type="evidence" value="ECO:0007669"/>
    <property type="project" value="InterPro"/>
</dbReference>
<comment type="subcellular location">
    <subcellularLocation>
        <location evidence="1">Membrane</location>
    </subcellularLocation>
</comment>
<protein>
    <submittedName>
        <fullName evidence="9">Adenylate/guanylate cyclase domain-containing protein</fullName>
    </submittedName>
</protein>
<keyword evidence="6 7" id="KW-0456">Lyase</keyword>
<keyword evidence="4" id="KW-1133">Transmembrane helix</keyword>
<evidence type="ECO:0000313" key="9">
    <source>
        <dbReference type="EMBL" id="QKE30017.1"/>
    </source>
</evidence>
<evidence type="ECO:0000256" key="6">
    <source>
        <dbReference type="ARBA" id="ARBA00023239"/>
    </source>
</evidence>
<sequence length="414" mass="48349">MKSFLNYLTSSFLTHINIELSKDEKILNNIDIGKKPARIGIKKVHNEIYKSYPNIKPIEFNFVYELNVIRLNKQNYYDSSFEGFDIVFWESIKDLQNLTKESRKTYKKTVVEILKNFDHKKFGLNMQTFLRSQAELRKILHEMIREYYKNDEAKIKKSWDIIYEQNMEHQGWIIEHFEFLLIDAWEKSEDLLNNILPIKIAKELKKKKKVEPTHIKEASVLFTDFKGFTQLTEQMDSKQLVNELDICFREFDAIVKKFSLEKIKTLGDGYMCAGGVPQENRHHIFNICLAGLEMVEKINELAKTRAMSCGGYWQVRVGIHFGEIVAGVIGKHKFSYDIWGDTVNTASKMESSGVPGEVNISEELKNKIEKYFDIESRGEIPAKNKGNLKMYLLKGLKEKYKQNGLPSFISDYKN</sequence>
<gene>
    <name evidence="9" type="ORF">AACT_2965</name>
</gene>
<dbReference type="AlphaFoldDB" id="A0A6M8EZK9"/>
<dbReference type="PROSITE" id="PS00452">
    <property type="entry name" value="GUANYLATE_CYCLASE_1"/>
    <property type="match status" value="1"/>
</dbReference>
<dbReference type="PROSITE" id="PS50125">
    <property type="entry name" value="GUANYLATE_CYCLASE_2"/>
    <property type="match status" value="1"/>
</dbReference>
<accession>A0A6M8EZK9</accession>
<dbReference type="RefSeq" id="WP_172128295.1">
    <property type="nucleotide sequence ID" value="NZ_CP042652.1"/>
</dbReference>
<dbReference type="InterPro" id="IPR050401">
    <property type="entry name" value="Cyclic_nucleotide_synthase"/>
</dbReference>
<dbReference type="KEGG" id="paco:AACT_2965"/>
<dbReference type="PANTHER" id="PTHR11920">
    <property type="entry name" value="GUANYLYL CYCLASE"/>
    <property type="match status" value="1"/>
</dbReference>
<dbReference type="Gene3D" id="3.30.70.1230">
    <property type="entry name" value="Nucleotide cyclase"/>
    <property type="match status" value="1"/>
</dbReference>
<dbReference type="EMBL" id="CP042652">
    <property type="protein sequence ID" value="QKE30017.1"/>
    <property type="molecule type" value="Genomic_DNA"/>
</dbReference>
<evidence type="ECO:0000256" key="1">
    <source>
        <dbReference type="ARBA" id="ARBA00004370"/>
    </source>
</evidence>
<dbReference type="GO" id="GO:0000166">
    <property type="term" value="F:nucleotide binding"/>
    <property type="evidence" value="ECO:0007669"/>
    <property type="project" value="UniProtKB-KW"/>
</dbReference>
<dbReference type="CDD" id="cd07302">
    <property type="entry name" value="CHD"/>
    <property type="match status" value="1"/>
</dbReference>
<dbReference type="InterPro" id="IPR001054">
    <property type="entry name" value="A/G_cyclase"/>
</dbReference>
<keyword evidence="5" id="KW-0472">Membrane</keyword>
<dbReference type="GO" id="GO:0004016">
    <property type="term" value="F:adenylate cyclase activity"/>
    <property type="evidence" value="ECO:0007669"/>
    <property type="project" value="UniProtKB-ARBA"/>
</dbReference>
<evidence type="ECO:0000256" key="5">
    <source>
        <dbReference type="ARBA" id="ARBA00023136"/>
    </source>
</evidence>
<evidence type="ECO:0000256" key="2">
    <source>
        <dbReference type="ARBA" id="ARBA00022692"/>
    </source>
</evidence>
<dbReference type="SMART" id="SM00044">
    <property type="entry name" value="CYCc"/>
    <property type="match status" value="1"/>
</dbReference>
<evidence type="ECO:0000256" key="7">
    <source>
        <dbReference type="RuleBase" id="RU000405"/>
    </source>
</evidence>
<reference evidence="9 10" key="1">
    <citation type="submission" date="2019-08" db="EMBL/GenBank/DDBJ databases">
        <title>Complete genome sequence of Arcobacter acticola.</title>
        <authorList>
            <person name="Miller W."/>
        </authorList>
    </citation>
    <scope>NUCLEOTIDE SEQUENCE [LARGE SCALE GENOMIC DNA]</scope>
    <source>
        <strain evidence="9 10">KCTC 52212</strain>
    </source>
</reference>
<evidence type="ECO:0000313" key="10">
    <source>
        <dbReference type="Proteomes" id="UP000503483"/>
    </source>
</evidence>
<dbReference type="SUPFAM" id="SSF55073">
    <property type="entry name" value="Nucleotide cyclase"/>
    <property type="match status" value="1"/>
</dbReference>
<dbReference type="PANTHER" id="PTHR11920:SF335">
    <property type="entry name" value="GUANYLATE CYCLASE"/>
    <property type="match status" value="1"/>
</dbReference>
<evidence type="ECO:0000259" key="8">
    <source>
        <dbReference type="PROSITE" id="PS50125"/>
    </source>
</evidence>
<dbReference type="GO" id="GO:0016020">
    <property type="term" value="C:membrane"/>
    <property type="evidence" value="ECO:0007669"/>
    <property type="project" value="UniProtKB-SubCell"/>
</dbReference>
<comment type="similarity">
    <text evidence="7">Belongs to the adenylyl cyclase class-4/guanylyl cyclase family.</text>
</comment>